<feature type="binding site" evidence="10">
    <location>
        <begin position="364"/>
        <end position="367"/>
    </location>
    <ligand>
        <name>FAD</name>
        <dbReference type="ChEBI" id="CHEBI:57692"/>
    </ligand>
</feature>
<evidence type="ECO:0000256" key="10">
    <source>
        <dbReference type="PIRSR" id="PIRSR000350-3"/>
    </source>
</evidence>
<dbReference type="Gene3D" id="3.50.50.60">
    <property type="entry name" value="FAD/NAD(P)-binding domain"/>
    <property type="match status" value="2"/>
</dbReference>
<keyword evidence="16" id="KW-1185">Reference proteome</keyword>
<evidence type="ECO:0000256" key="11">
    <source>
        <dbReference type="PIRSR" id="PIRSR000350-4"/>
    </source>
</evidence>
<evidence type="ECO:0000259" key="14">
    <source>
        <dbReference type="Pfam" id="PF07992"/>
    </source>
</evidence>
<dbReference type="InterPro" id="IPR023753">
    <property type="entry name" value="FAD/NAD-binding_dom"/>
</dbReference>
<dbReference type="InterPro" id="IPR001100">
    <property type="entry name" value="Pyr_nuc-diS_OxRdtase"/>
</dbReference>
<organism evidence="15 16">
    <name type="scientific">Papiliotrema laurentii</name>
    <name type="common">Cryptococcus laurentii</name>
    <dbReference type="NCBI Taxonomy" id="5418"/>
    <lineage>
        <taxon>Eukaryota</taxon>
        <taxon>Fungi</taxon>
        <taxon>Dikarya</taxon>
        <taxon>Basidiomycota</taxon>
        <taxon>Agaricomycotina</taxon>
        <taxon>Tremellomycetes</taxon>
        <taxon>Tremellales</taxon>
        <taxon>Rhynchogastremaceae</taxon>
        <taxon>Papiliotrema</taxon>
    </lineage>
</organism>
<dbReference type="Pfam" id="PF07992">
    <property type="entry name" value="Pyr_redox_2"/>
    <property type="match status" value="1"/>
</dbReference>
<dbReference type="PRINTS" id="PR00411">
    <property type="entry name" value="PNDRDTASEI"/>
</dbReference>
<evidence type="ECO:0000256" key="7">
    <source>
        <dbReference type="ARBA" id="ARBA00023157"/>
    </source>
</evidence>
<comment type="catalytic activity">
    <reaction evidence="12">
        <text>N(6)-[(R)-dihydrolipoyl]-L-lysyl-[protein] + NAD(+) = N(6)-[(R)-lipoyl]-L-lysyl-[protein] + NADH + H(+)</text>
        <dbReference type="Rhea" id="RHEA:15045"/>
        <dbReference type="Rhea" id="RHEA-COMP:10474"/>
        <dbReference type="Rhea" id="RHEA-COMP:10475"/>
        <dbReference type="ChEBI" id="CHEBI:15378"/>
        <dbReference type="ChEBI" id="CHEBI:57540"/>
        <dbReference type="ChEBI" id="CHEBI:57945"/>
        <dbReference type="ChEBI" id="CHEBI:83099"/>
        <dbReference type="ChEBI" id="CHEBI:83100"/>
        <dbReference type="EC" id="1.8.1.4"/>
    </reaction>
</comment>
<evidence type="ECO:0000256" key="12">
    <source>
        <dbReference type="RuleBase" id="RU003692"/>
    </source>
</evidence>
<evidence type="ECO:0000256" key="4">
    <source>
        <dbReference type="ARBA" id="ARBA00022827"/>
    </source>
</evidence>
<keyword evidence="6 10" id="KW-0520">NAD</keyword>
<evidence type="ECO:0000256" key="5">
    <source>
        <dbReference type="ARBA" id="ARBA00023002"/>
    </source>
</evidence>
<feature type="binding site" evidence="10">
    <location>
        <begin position="188"/>
        <end position="190"/>
    </location>
    <ligand>
        <name>FAD</name>
        <dbReference type="ChEBI" id="CHEBI:57692"/>
    </ligand>
</feature>
<dbReference type="GO" id="GO:0006103">
    <property type="term" value="P:2-oxoglutarate metabolic process"/>
    <property type="evidence" value="ECO:0007669"/>
    <property type="project" value="TreeGrafter"/>
</dbReference>
<dbReference type="FunFam" id="3.50.50.60:FF:000025">
    <property type="entry name" value="Dihydrolipoyl dehydrogenase"/>
    <property type="match status" value="1"/>
</dbReference>
<dbReference type="PRINTS" id="PR00368">
    <property type="entry name" value="FADPNR"/>
</dbReference>
<proteinExistence type="inferred from homology"/>
<dbReference type="PROSITE" id="PS00076">
    <property type="entry name" value="PYRIDINE_REDOX_1"/>
    <property type="match status" value="1"/>
</dbReference>
<comment type="miscellaneous">
    <text evidence="12">The active site is a redox-active disulfide bond.</text>
</comment>
<dbReference type="GO" id="GO:0045254">
    <property type="term" value="C:pyruvate dehydrogenase complex"/>
    <property type="evidence" value="ECO:0007669"/>
    <property type="project" value="UniProtKB-ARBA"/>
</dbReference>
<feature type="domain" description="FAD/NAD(P)-binding" evidence="14">
    <location>
        <begin position="47"/>
        <end position="373"/>
    </location>
</feature>
<dbReference type="Pfam" id="PF02852">
    <property type="entry name" value="Pyr_redox_dim"/>
    <property type="match status" value="1"/>
</dbReference>
<protein>
    <recommendedName>
        <fullName evidence="2 12">Dihydrolipoyl dehydrogenase</fullName>
        <ecNumber evidence="2 12">1.8.1.4</ecNumber>
    </recommendedName>
</protein>
<dbReference type="FunFam" id="3.30.390.30:FF:000001">
    <property type="entry name" value="Dihydrolipoyl dehydrogenase"/>
    <property type="match status" value="1"/>
</dbReference>
<name>A0AAD9FUM2_PAPLA</name>
<feature type="domain" description="Pyridine nucleotide-disulphide oxidoreductase dimerisation" evidence="13">
    <location>
        <begin position="392"/>
        <end position="501"/>
    </location>
</feature>
<dbReference type="GO" id="GO:0005739">
    <property type="term" value="C:mitochondrion"/>
    <property type="evidence" value="ECO:0007669"/>
    <property type="project" value="TreeGrafter"/>
</dbReference>
<dbReference type="InterPro" id="IPR036188">
    <property type="entry name" value="FAD/NAD-bd_sf"/>
</dbReference>
<feature type="binding site" evidence="10">
    <location>
        <begin position="225"/>
        <end position="232"/>
    </location>
    <ligand>
        <name>NAD(+)</name>
        <dbReference type="ChEBI" id="CHEBI:57540"/>
    </ligand>
</feature>
<evidence type="ECO:0000256" key="1">
    <source>
        <dbReference type="ARBA" id="ARBA00007532"/>
    </source>
</evidence>
<dbReference type="SUPFAM" id="SSF55424">
    <property type="entry name" value="FAD/NAD-linked reductases, dimerisation (C-terminal) domain"/>
    <property type="match status" value="1"/>
</dbReference>
<evidence type="ECO:0000256" key="3">
    <source>
        <dbReference type="ARBA" id="ARBA00022630"/>
    </source>
</evidence>
<dbReference type="PANTHER" id="PTHR22912:SF151">
    <property type="entry name" value="DIHYDROLIPOYL DEHYDROGENASE, MITOCHONDRIAL"/>
    <property type="match status" value="1"/>
</dbReference>
<keyword evidence="3 12" id="KW-0285">Flavoprotein</keyword>
<dbReference type="NCBIfam" id="TIGR01350">
    <property type="entry name" value="lipoamide_DH"/>
    <property type="match status" value="1"/>
</dbReference>
<keyword evidence="10" id="KW-0547">Nucleotide-binding</keyword>
<dbReference type="InterPro" id="IPR004099">
    <property type="entry name" value="Pyr_nucl-diS_OxRdtase_dimer"/>
</dbReference>
<sequence>MMFSRAPAASNLLRPLTNPASSHSLSRGLLRSTAISSRGLATQTDPYDVVVIGGGPGGYVAAIKAAQLGLKTVCIEKRGALGGTCLNVGCIPSKAMLNNSHIYHQTTHDLKNRGIDVGDVKLNLPAMLAAKNASVKSLTGGIETYLFKKNGVDYIKGEASFETPSKINVKLLEGGETQVEGKNVIIATGSEVTPFPGIEIDEKRIVSSTGALELQEVPKKMVVIGGGIIGLELGSVWSRLGAEVTVVEYLGAVGAGMDGEVGKQFQRILQKQGFKFKLNTKVVGADTTGETVKLKVEAAKGGKEETIEADVVLVAIGRRPVTKGLGLEKIGVETDKRGRIIIDDQFNTSAKGVKCIGDVTFGPMLAHKAEEEGIAAVEIIKHGHGHVNYDAIPSVVYTHPEVAWVGKNEEELKAAGVQYKIGKYPFAANSRAKTNQDADGFVKFIVEKDTDQVLGCHIIGPNAGEMIASATLALEYKASAEDIARTCHAHPTLSEAFKEAALASYDKAINY</sequence>
<evidence type="ECO:0000259" key="13">
    <source>
        <dbReference type="Pfam" id="PF02852"/>
    </source>
</evidence>
<evidence type="ECO:0000256" key="2">
    <source>
        <dbReference type="ARBA" id="ARBA00012608"/>
    </source>
</evidence>
<keyword evidence="4 10" id="KW-0274">FAD</keyword>
<feature type="binding site" evidence="10">
    <location>
        <position position="248"/>
    </location>
    <ligand>
        <name>NAD(+)</name>
        <dbReference type="ChEBI" id="CHEBI:57540"/>
    </ligand>
</feature>
<keyword evidence="7" id="KW-1015">Disulfide bond</keyword>
<feature type="binding site" evidence="10">
    <location>
        <position position="358"/>
    </location>
    <ligand>
        <name>FAD</name>
        <dbReference type="ChEBI" id="CHEBI:57692"/>
    </ligand>
</feature>
<keyword evidence="5 12" id="KW-0560">Oxidoreductase</keyword>
<dbReference type="PIRSF" id="PIRSF000350">
    <property type="entry name" value="Mercury_reductase_MerA"/>
    <property type="match status" value="1"/>
</dbReference>
<reference evidence="15" key="1">
    <citation type="submission" date="2023-02" db="EMBL/GenBank/DDBJ databases">
        <title>Identification and recombinant expression of a fungal hydrolase from Papiliotrema laurentii that hydrolyzes apple cutin and clears colloidal polyester polyurethane.</title>
        <authorList>
            <consortium name="DOE Joint Genome Institute"/>
            <person name="Roman V.A."/>
            <person name="Bojanowski C."/>
            <person name="Crable B.R."/>
            <person name="Wagner D.N."/>
            <person name="Hung C.S."/>
            <person name="Nadeau L.J."/>
            <person name="Schratz L."/>
            <person name="Haridas S."/>
            <person name="Pangilinan J."/>
            <person name="Lipzen A."/>
            <person name="Na H."/>
            <person name="Yan M."/>
            <person name="Ng V."/>
            <person name="Grigoriev I.V."/>
            <person name="Spatafora J.W."/>
            <person name="Barlow D."/>
            <person name="Biffinger J."/>
            <person name="Kelley-Loughnane N."/>
            <person name="Varaljay V.A."/>
            <person name="Crookes-Goodson W.J."/>
        </authorList>
    </citation>
    <scope>NUCLEOTIDE SEQUENCE</scope>
    <source>
        <strain evidence="15">5307AH</strain>
    </source>
</reference>
<feature type="binding site" evidence="10">
    <location>
        <position position="94"/>
    </location>
    <ligand>
        <name>FAD</name>
        <dbReference type="ChEBI" id="CHEBI:57692"/>
    </ligand>
</feature>
<comment type="cofactor">
    <cofactor evidence="10 12">
        <name>FAD</name>
        <dbReference type="ChEBI" id="CHEBI:57692"/>
    </cofactor>
    <text evidence="10 12">Binds 1 FAD per subunit.</text>
</comment>
<dbReference type="GO" id="GO:0045252">
    <property type="term" value="C:oxoglutarate dehydrogenase complex"/>
    <property type="evidence" value="ECO:0007669"/>
    <property type="project" value="TreeGrafter"/>
</dbReference>
<accession>A0AAD9FUM2</accession>
<keyword evidence="8 12" id="KW-0676">Redox-active center</keyword>
<evidence type="ECO:0000313" key="16">
    <source>
        <dbReference type="Proteomes" id="UP001182556"/>
    </source>
</evidence>
<dbReference type="Proteomes" id="UP001182556">
    <property type="component" value="Unassembled WGS sequence"/>
</dbReference>
<feature type="disulfide bond" description="Redox-active" evidence="11">
    <location>
        <begin position="85"/>
        <end position="90"/>
    </location>
</feature>
<comment type="similarity">
    <text evidence="1 12">Belongs to the class-I pyridine nucleotide-disulfide oxidoreductase family.</text>
</comment>
<dbReference type="InterPro" id="IPR006258">
    <property type="entry name" value="Lipoamide_DH"/>
</dbReference>
<dbReference type="InterPro" id="IPR050151">
    <property type="entry name" value="Class-I_Pyr_Nuc-Dis_Oxidored"/>
</dbReference>
<evidence type="ECO:0000313" key="15">
    <source>
        <dbReference type="EMBL" id="KAK1926433.1"/>
    </source>
</evidence>
<dbReference type="AlphaFoldDB" id="A0AAD9FUM2"/>
<feature type="binding site" evidence="10">
    <location>
        <position position="317"/>
    </location>
    <ligand>
        <name>NAD(+)</name>
        <dbReference type="ChEBI" id="CHEBI:57540"/>
    </ligand>
</feature>
<evidence type="ECO:0000256" key="8">
    <source>
        <dbReference type="ARBA" id="ARBA00023284"/>
    </source>
</evidence>
<dbReference type="EMBL" id="JAODAN010000002">
    <property type="protein sequence ID" value="KAK1926433.1"/>
    <property type="molecule type" value="Genomic_DNA"/>
</dbReference>
<dbReference type="GO" id="GO:0004148">
    <property type="term" value="F:dihydrolipoyl dehydrogenase (NADH) activity"/>
    <property type="evidence" value="ECO:0007669"/>
    <property type="project" value="UniProtKB-EC"/>
</dbReference>
<dbReference type="InterPro" id="IPR012999">
    <property type="entry name" value="Pyr_OxRdtase_I_AS"/>
</dbReference>
<dbReference type="EC" id="1.8.1.4" evidence="2 12"/>
<feature type="active site" description="Proton acceptor" evidence="9">
    <location>
        <position position="490"/>
    </location>
</feature>
<dbReference type="PANTHER" id="PTHR22912">
    <property type="entry name" value="DISULFIDE OXIDOREDUCTASE"/>
    <property type="match status" value="1"/>
</dbReference>
<gene>
    <name evidence="15" type="ORF">DB88DRAFT_165761</name>
</gene>
<dbReference type="InterPro" id="IPR016156">
    <property type="entry name" value="FAD/NAD-linked_Rdtase_dimer_sf"/>
</dbReference>
<dbReference type="SUPFAM" id="SSF51905">
    <property type="entry name" value="FAD/NAD(P)-binding domain"/>
    <property type="match status" value="1"/>
</dbReference>
<dbReference type="Gene3D" id="3.30.390.30">
    <property type="match status" value="1"/>
</dbReference>
<comment type="caution">
    <text evidence="15">The sequence shown here is derived from an EMBL/GenBank/DDBJ whole genome shotgun (WGS) entry which is preliminary data.</text>
</comment>
<dbReference type="GO" id="GO:0045333">
    <property type="term" value="P:cellular respiration"/>
    <property type="evidence" value="ECO:0007669"/>
    <property type="project" value="UniProtKB-ARBA"/>
</dbReference>
<dbReference type="GO" id="GO:0050660">
    <property type="term" value="F:flavin adenine dinucleotide binding"/>
    <property type="evidence" value="ECO:0007669"/>
    <property type="project" value="InterPro"/>
</dbReference>
<evidence type="ECO:0000256" key="9">
    <source>
        <dbReference type="PIRSR" id="PIRSR000350-2"/>
    </source>
</evidence>
<evidence type="ECO:0000256" key="6">
    <source>
        <dbReference type="ARBA" id="ARBA00023027"/>
    </source>
</evidence>